<dbReference type="EMBL" id="AXCM01004765">
    <property type="status" value="NOT_ANNOTATED_CDS"/>
    <property type="molecule type" value="Genomic_DNA"/>
</dbReference>
<evidence type="ECO:0000256" key="1">
    <source>
        <dbReference type="SAM" id="MobiDB-lite"/>
    </source>
</evidence>
<proteinExistence type="predicted"/>
<organism evidence="3 4">
    <name type="scientific">Anopheles culicifacies</name>
    <dbReference type="NCBI Taxonomy" id="139723"/>
    <lineage>
        <taxon>Eukaryota</taxon>
        <taxon>Metazoa</taxon>
        <taxon>Ecdysozoa</taxon>
        <taxon>Arthropoda</taxon>
        <taxon>Hexapoda</taxon>
        <taxon>Insecta</taxon>
        <taxon>Pterygota</taxon>
        <taxon>Neoptera</taxon>
        <taxon>Endopterygota</taxon>
        <taxon>Diptera</taxon>
        <taxon>Nematocera</taxon>
        <taxon>Culicoidea</taxon>
        <taxon>Culicidae</taxon>
        <taxon>Anophelinae</taxon>
        <taxon>Anopheles</taxon>
        <taxon>culicifacies species complex</taxon>
    </lineage>
</organism>
<dbReference type="InterPro" id="IPR012934">
    <property type="entry name" value="Znf_AD"/>
</dbReference>
<dbReference type="GO" id="GO:0008270">
    <property type="term" value="F:zinc ion binding"/>
    <property type="evidence" value="ECO:0007669"/>
    <property type="project" value="InterPro"/>
</dbReference>
<evidence type="ECO:0000313" key="3">
    <source>
        <dbReference type="EnsemblMetazoa" id="ACUA001132-PA"/>
    </source>
</evidence>
<dbReference type="EnsemblMetazoa" id="ACUA001132-RA">
    <property type="protein sequence ID" value="ACUA001132-PA"/>
    <property type="gene ID" value="ACUA001132"/>
</dbReference>
<feature type="compositionally biased region" description="Polar residues" evidence="1">
    <location>
        <begin position="309"/>
        <end position="319"/>
    </location>
</feature>
<dbReference type="Proteomes" id="UP000075883">
    <property type="component" value="Unassembled WGS sequence"/>
</dbReference>
<sequence>MSEPSRDQSFAPIILLNGLPVKTAYMAKCRLCLGSNFGDKSTTIIEEGFSNMLRNITNQIGLPMNVCSKCRRGVELFFKYTNKVIANQKKLQETFIPVSYQQTGNNTSAAQEIIQNPNTDRGAGQLSIVEIVSDDEAEKYDNTIPIDMQCEPATDNGVNENDPLLQTSPNVDPQINFVAVPCTANIFVDTETFGHGHKRKKVNKPVADEPLVIETIYLSDEEYEDRSAEAGRRPRNAKQKKHASKHSLPVPTPSQADEIDATIEAVVNFDKSVHNLTGGVTMVYYEADENEELVEEVISPAPPPKRSLRITNQEQNANRRLQAHKNGRNSHEKRHKNL</sequence>
<dbReference type="AlphaFoldDB" id="A0A182LSX4"/>
<dbReference type="GO" id="GO:0005634">
    <property type="term" value="C:nucleus"/>
    <property type="evidence" value="ECO:0007669"/>
    <property type="project" value="InterPro"/>
</dbReference>
<feature type="region of interest" description="Disordered" evidence="1">
    <location>
        <begin position="299"/>
        <end position="338"/>
    </location>
</feature>
<feature type="region of interest" description="Disordered" evidence="1">
    <location>
        <begin position="222"/>
        <end position="255"/>
    </location>
</feature>
<dbReference type="SMART" id="SM00868">
    <property type="entry name" value="zf-AD"/>
    <property type="match status" value="1"/>
</dbReference>
<protein>
    <recommendedName>
        <fullName evidence="2">ZAD domain-containing protein</fullName>
    </recommendedName>
</protein>
<dbReference type="VEuPathDB" id="VectorBase:ACUA001132"/>
<reference evidence="4" key="1">
    <citation type="submission" date="2013-09" db="EMBL/GenBank/DDBJ databases">
        <title>The Genome Sequence of Anopheles culicifacies species A.</title>
        <authorList>
            <consortium name="The Broad Institute Genomics Platform"/>
            <person name="Neafsey D.E."/>
            <person name="Besansky N."/>
            <person name="Howell P."/>
            <person name="Walton C."/>
            <person name="Young S.K."/>
            <person name="Zeng Q."/>
            <person name="Gargeya S."/>
            <person name="Fitzgerald M."/>
            <person name="Haas B."/>
            <person name="Abouelleil A."/>
            <person name="Allen A.W."/>
            <person name="Alvarado L."/>
            <person name="Arachchi H.M."/>
            <person name="Berlin A.M."/>
            <person name="Chapman S.B."/>
            <person name="Gainer-Dewar J."/>
            <person name="Goldberg J."/>
            <person name="Griggs A."/>
            <person name="Gujja S."/>
            <person name="Hansen M."/>
            <person name="Howarth C."/>
            <person name="Imamovic A."/>
            <person name="Ireland A."/>
            <person name="Larimer J."/>
            <person name="McCowan C."/>
            <person name="Murphy C."/>
            <person name="Pearson M."/>
            <person name="Poon T.W."/>
            <person name="Priest M."/>
            <person name="Roberts A."/>
            <person name="Saif S."/>
            <person name="Shea T."/>
            <person name="Sisk P."/>
            <person name="Sykes S."/>
            <person name="Wortman J."/>
            <person name="Nusbaum C."/>
            <person name="Birren B."/>
        </authorList>
    </citation>
    <scope>NUCLEOTIDE SEQUENCE [LARGE SCALE GENOMIC DNA]</scope>
    <source>
        <strain evidence="4">A-37</strain>
    </source>
</reference>
<feature type="domain" description="ZAD" evidence="2">
    <location>
        <begin position="28"/>
        <end position="94"/>
    </location>
</feature>
<feature type="compositionally biased region" description="Basic residues" evidence="1">
    <location>
        <begin position="233"/>
        <end position="245"/>
    </location>
</feature>
<keyword evidence="4" id="KW-1185">Reference proteome</keyword>
<accession>A0A182LSX4</accession>
<evidence type="ECO:0000259" key="2">
    <source>
        <dbReference type="SMART" id="SM00868"/>
    </source>
</evidence>
<reference evidence="3" key="2">
    <citation type="submission" date="2020-05" db="UniProtKB">
        <authorList>
            <consortium name="EnsemblMetazoa"/>
        </authorList>
    </citation>
    <scope>IDENTIFICATION</scope>
    <source>
        <strain evidence="3">A-37</strain>
    </source>
</reference>
<dbReference type="SUPFAM" id="SSF57716">
    <property type="entry name" value="Glucocorticoid receptor-like (DNA-binding domain)"/>
    <property type="match status" value="1"/>
</dbReference>
<feature type="compositionally biased region" description="Basic residues" evidence="1">
    <location>
        <begin position="321"/>
        <end position="338"/>
    </location>
</feature>
<evidence type="ECO:0000313" key="4">
    <source>
        <dbReference type="Proteomes" id="UP000075883"/>
    </source>
</evidence>
<name>A0A182LSX4_9DIPT</name>